<evidence type="ECO:0000256" key="3">
    <source>
        <dbReference type="ARBA" id="ARBA00022840"/>
    </source>
</evidence>
<proteinExistence type="predicted"/>
<dbReference type="Pfam" id="PF08245">
    <property type="entry name" value="Mur_ligase_M"/>
    <property type="match status" value="1"/>
</dbReference>
<keyword evidence="3" id="KW-0067">ATP-binding</keyword>
<sequence length="402" mass="42947">MAVLDSIHGAGIIASRLRELGIDAEALEVYHSNHSVERFSLVVAPVHLSPQNSSLSEARRLRKRIISHHRAVGMILGERDFRAVEITGTRGKTTTALLLALMLSHDMRVVSHTTSGIELWNRGRRSLIRSGLSITPGNLIAAHQIASEERADFLISEVSLGGTGAFDVGIITSLAGDYLIAGGSMWASTAKLQMLSLSDPDARIVANTDAKLSADITFGHGGDVRICRRSAEIRGRSLPLSLDEALDLPAYSDGIAGALAAAISIGVNVKDAADALEGFQGFEGRMARYQLDGVSVTDNSNSGLKVSGIERALDLASGGRTCLVAGEDAESVCEGLDIDALLKMIKSRRNEIDELVLVGRRLEPYAQQLGGCTARNFQEGLEVARRLVSAGDHLVLCVKCFR</sequence>
<dbReference type="InterPro" id="IPR013221">
    <property type="entry name" value="Mur_ligase_cen"/>
</dbReference>
<dbReference type="InterPro" id="IPR036565">
    <property type="entry name" value="Mur-like_cat_sf"/>
</dbReference>
<dbReference type="SUPFAM" id="SSF53623">
    <property type="entry name" value="MurD-like peptide ligases, catalytic domain"/>
    <property type="match status" value="1"/>
</dbReference>
<dbReference type="PANTHER" id="PTHR43024:SF1">
    <property type="entry name" value="UDP-N-ACETYLMURAMOYL-TRIPEPTIDE--D-ALANYL-D-ALANINE LIGASE"/>
    <property type="match status" value="1"/>
</dbReference>
<accession>A0B5D3</accession>
<evidence type="ECO:0000256" key="1">
    <source>
        <dbReference type="ARBA" id="ARBA00022598"/>
    </source>
</evidence>
<keyword evidence="1 5" id="KW-0436">Ligase</keyword>
<dbReference type="PANTHER" id="PTHR43024">
    <property type="entry name" value="UDP-N-ACETYLMURAMOYL-TRIPEPTIDE--D-ALANYL-D-ALANINE LIGASE"/>
    <property type="match status" value="1"/>
</dbReference>
<evidence type="ECO:0000313" key="6">
    <source>
        <dbReference type="Proteomes" id="UP000000674"/>
    </source>
</evidence>
<dbReference type="NCBIfam" id="NF033197">
    <property type="entry name" value="F430_CfbE"/>
    <property type="match status" value="1"/>
</dbReference>
<protein>
    <submittedName>
        <fullName evidence="5">Mur ligase, middle domain protein</fullName>
    </submittedName>
</protein>
<dbReference type="STRING" id="349307.Mthe_0105"/>
<keyword evidence="2" id="KW-0547">Nucleotide-binding</keyword>
<keyword evidence="6" id="KW-1185">Reference proteome</keyword>
<evidence type="ECO:0000259" key="4">
    <source>
        <dbReference type="Pfam" id="PF08245"/>
    </source>
</evidence>
<feature type="domain" description="Mur ligase central" evidence="4">
    <location>
        <begin position="86"/>
        <end position="214"/>
    </location>
</feature>
<evidence type="ECO:0000256" key="2">
    <source>
        <dbReference type="ARBA" id="ARBA00022741"/>
    </source>
</evidence>
<dbReference type="GO" id="GO:0016881">
    <property type="term" value="F:acid-amino acid ligase activity"/>
    <property type="evidence" value="ECO:0007669"/>
    <property type="project" value="InterPro"/>
</dbReference>
<organism evidence="5 6">
    <name type="scientific">Methanothrix thermoacetophila (strain DSM 6194 / JCM 14653 / NBRC 101360 / PT)</name>
    <name type="common">Methanosaeta thermophila</name>
    <dbReference type="NCBI Taxonomy" id="349307"/>
    <lineage>
        <taxon>Archaea</taxon>
        <taxon>Methanobacteriati</taxon>
        <taxon>Methanobacteriota</taxon>
        <taxon>Stenosarchaea group</taxon>
        <taxon>Methanomicrobia</taxon>
        <taxon>Methanotrichales</taxon>
        <taxon>Methanotrichaceae</taxon>
        <taxon>Methanothrix</taxon>
    </lineage>
</organism>
<dbReference type="Proteomes" id="UP000000674">
    <property type="component" value="Chromosome"/>
</dbReference>
<dbReference type="HOGENOM" id="CLU_047362_0_0_2"/>
<dbReference type="AlphaFoldDB" id="A0B5D3"/>
<reference evidence="5 6" key="1">
    <citation type="submission" date="2006-10" db="EMBL/GenBank/DDBJ databases">
        <title>Complete sequence of Methanosaeta thermophila PT.</title>
        <authorList>
            <consortium name="US DOE Joint Genome Institute"/>
            <person name="Copeland A."/>
            <person name="Lucas S."/>
            <person name="Lapidus A."/>
            <person name="Barry K."/>
            <person name="Detter J.C."/>
            <person name="Glavina del Rio T."/>
            <person name="Hammon N."/>
            <person name="Israni S."/>
            <person name="Pitluck S."/>
            <person name="Chain P."/>
            <person name="Malfatti S."/>
            <person name="Shin M."/>
            <person name="Vergez L."/>
            <person name="Schmutz J."/>
            <person name="Larimer F."/>
            <person name="Land M."/>
            <person name="Hauser L."/>
            <person name="Kyrpides N."/>
            <person name="Kim E."/>
            <person name="Smith K.S."/>
            <person name="Ingram-Smith C."/>
            <person name="Richardson P."/>
        </authorList>
    </citation>
    <scope>NUCLEOTIDE SEQUENCE [LARGE SCALE GENOMIC DNA]</scope>
    <source>
        <strain evidence="6">DSM 6194 / JCM 14653 / NBRC 101360 / PT</strain>
    </source>
</reference>
<gene>
    <name evidence="5" type="ordered locus">Mthe_0105</name>
</gene>
<dbReference type="EMBL" id="CP000477">
    <property type="protein sequence ID" value="ABK13907.1"/>
    <property type="molecule type" value="Genomic_DNA"/>
</dbReference>
<dbReference type="InterPro" id="IPR051046">
    <property type="entry name" value="MurCDEF_CellWall_CoF430Synth"/>
</dbReference>
<dbReference type="OrthoDB" id="52890at2157"/>
<dbReference type="Gene3D" id="3.40.1190.10">
    <property type="entry name" value="Mur-like, catalytic domain"/>
    <property type="match status" value="1"/>
</dbReference>
<name>A0B5D3_METTP</name>
<dbReference type="KEGG" id="mtp:Mthe_0105"/>
<dbReference type="GO" id="GO:0005524">
    <property type="term" value="F:ATP binding"/>
    <property type="evidence" value="ECO:0007669"/>
    <property type="project" value="UniProtKB-KW"/>
</dbReference>
<evidence type="ECO:0000313" key="5">
    <source>
        <dbReference type="EMBL" id="ABK13907.1"/>
    </source>
</evidence>